<gene>
    <name evidence="1" type="ORF">DPEC_G00196130</name>
</gene>
<accession>A0ACC2G7J7</accession>
<name>A0ACC2G7J7_DALPE</name>
<evidence type="ECO:0000313" key="1">
    <source>
        <dbReference type="EMBL" id="KAJ7999604.1"/>
    </source>
</evidence>
<dbReference type="Proteomes" id="UP001157502">
    <property type="component" value="Chromosome 16"/>
</dbReference>
<sequence>MQGLVRRRKNIFSIHFHKKTQQDSKQTTNPTTAERRKQLCTPLLLILPHAFQRSKSYCSPATTFLAKVPTPDYTSLRAESIGLWETQLDLNVNNLNVKTICSTVNKTGSTQVQRSLSTVK</sequence>
<organism evidence="1 2">
    <name type="scientific">Dallia pectoralis</name>
    <name type="common">Alaska blackfish</name>
    <dbReference type="NCBI Taxonomy" id="75939"/>
    <lineage>
        <taxon>Eukaryota</taxon>
        <taxon>Metazoa</taxon>
        <taxon>Chordata</taxon>
        <taxon>Craniata</taxon>
        <taxon>Vertebrata</taxon>
        <taxon>Euteleostomi</taxon>
        <taxon>Actinopterygii</taxon>
        <taxon>Neopterygii</taxon>
        <taxon>Teleostei</taxon>
        <taxon>Protacanthopterygii</taxon>
        <taxon>Esociformes</taxon>
        <taxon>Umbridae</taxon>
        <taxon>Dallia</taxon>
    </lineage>
</organism>
<keyword evidence="2" id="KW-1185">Reference proteome</keyword>
<comment type="caution">
    <text evidence="1">The sequence shown here is derived from an EMBL/GenBank/DDBJ whole genome shotgun (WGS) entry which is preliminary data.</text>
</comment>
<reference evidence="1" key="1">
    <citation type="submission" date="2021-05" db="EMBL/GenBank/DDBJ databases">
        <authorList>
            <person name="Pan Q."/>
            <person name="Jouanno E."/>
            <person name="Zahm M."/>
            <person name="Klopp C."/>
            <person name="Cabau C."/>
            <person name="Louis A."/>
            <person name="Berthelot C."/>
            <person name="Parey E."/>
            <person name="Roest Crollius H."/>
            <person name="Montfort J."/>
            <person name="Robinson-Rechavi M."/>
            <person name="Bouchez O."/>
            <person name="Lampietro C."/>
            <person name="Lopez Roques C."/>
            <person name="Donnadieu C."/>
            <person name="Postlethwait J."/>
            <person name="Bobe J."/>
            <person name="Dillon D."/>
            <person name="Chandos A."/>
            <person name="von Hippel F."/>
            <person name="Guiguen Y."/>
        </authorList>
    </citation>
    <scope>NUCLEOTIDE SEQUENCE</scope>
    <source>
        <strain evidence="1">YG-Jan2019</strain>
    </source>
</reference>
<dbReference type="EMBL" id="CM055743">
    <property type="protein sequence ID" value="KAJ7999604.1"/>
    <property type="molecule type" value="Genomic_DNA"/>
</dbReference>
<evidence type="ECO:0000313" key="2">
    <source>
        <dbReference type="Proteomes" id="UP001157502"/>
    </source>
</evidence>
<protein>
    <submittedName>
        <fullName evidence="1">Uncharacterized protein</fullName>
    </submittedName>
</protein>
<proteinExistence type="predicted"/>